<reference evidence="1" key="1">
    <citation type="journal article" date="2021" name="Environ. Microbiol.">
        <title>Gene family expansions and transcriptome signatures uncover fungal adaptations to wood decay.</title>
        <authorList>
            <person name="Hage H."/>
            <person name="Miyauchi S."/>
            <person name="Viragh M."/>
            <person name="Drula E."/>
            <person name="Min B."/>
            <person name="Chaduli D."/>
            <person name="Navarro D."/>
            <person name="Favel A."/>
            <person name="Norest M."/>
            <person name="Lesage-Meessen L."/>
            <person name="Balint B."/>
            <person name="Merenyi Z."/>
            <person name="de Eugenio L."/>
            <person name="Morin E."/>
            <person name="Martinez A.T."/>
            <person name="Baldrian P."/>
            <person name="Stursova M."/>
            <person name="Martinez M.J."/>
            <person name="Novotny C."/>
            <person name="Magnuson J.K."/>
            <person name="Spatafora J.W."/>
            <person name="Maurice S."/>
            <person name="Pangilinan J."/>
            <person name="Andreopoulos W."/>
            <person name="LaButti K."/>
            <person name="Hundley H."/>
            <person name="Na H."/>
            <person name="Kuo A."/>
            <person name="Barry K."/>
            <person name="Lipzen A."/>
            <person name="Henrissat B."/>
            <person name="Riley R."/>
            <person name="Ahrendt S."/>
            <person name="Nagy L.G."/>
            <person name="Grigoriev I.V."/>
            <person name="Martin F."/>
            <person name="Rosso M.N."/>
        </authorList>
    </citation>
    <scope>NUCLEOTIDE SEQUENCE</scope>
    <source>
        <strain evidence="1">CBS 384.51</strain>
    </source>
</reference>
<comment type="caution">
    <text evidence="1">The sequence shown here is derived from an EMBL/GenBank/DDBJ whole genome shotgun (WGS) entry which is preliminary data.</text>
</comment>
<gene>
    <name evidence="1" type="ORF">BDY19DRAFT_918966</name>
</gene>
<protein>
    <submittedName>
        <fullName evidence="1">Galactose-binding domain-like protein</fullName>
    </submittedName>
</protein>
<sequence>MSSFQNSSPASQEESIASSLEGTDLTNLYASIDKANVHGLNLTVPEDAPAIFKPWHERNDTAVSANSAVDDQLIIHVPFTENVRMRSILLKLGRGESTPRHLRIYANYSNIVDFVEAEDATPHLNISLSEGEVGVVEYPLRASAFASIHSVSLFFSEAVGGESVQIFYVGFRGDSKAQRKEGTQKLEIGAANAPDARVIDRLTERSGGLQTTAR</sequence>
<evidence type="ECO:0000313" key="2">
    <source>
        <dbReference type="Proteomes" id="UP001055072"/>
    </source>
</evidence>
<dbReference type="Proteomes" id="UP001055072">
    <property type="component" value="Unassembled WGS sequence"/>
</dbReference>
<keyword evidence="2" id="KW-1185">Reference proteome</keyword>
<evidence type="ECO:0000313" key="1">
    <source>
        <dbReference type="EMBL" id="KAI0093791.1"/>
    </source>
</evidence>
<proteinExistence type="predicted"/>
<accession>A0ACB8UHX9</accession>
<organism evidence="1 2">
    <name type="scientific">Irpex rosettiformis</name>
    <dbReference type="NCBI Taxonomy" id="378272"/>
    <lineage>
        <taxon>Eukaryota</taxon>
        <taxon>Fungi</taxon>
        <taxon>Dikarya</taxon>
        <taxon>Basidiomycota</taxon>
        <taxon>Agaricomycotina</taxon>
        <taxon>Agaricomycetes</taxon>
        <taxon>Polyporales</taxon>
        <taxon>Irpicaceae</taxon>
        <taxon>Irpex</taxon>
    </lineage>
</organism>
<dbReference type="EMBL" id="MU274901">
    <property type="protein sequence ID" value="KAI0093791.1"/>
    <property type="molecule type" value="Genomic_DNA"/>
</dbReference>
<name>A0ACB8UHX9_9APHY</name>